<proteinExistence type="predicted"/>
<keyword evidence="6" id="KW-1185">Reference proteome</keyword>
<dbReference type="EMBL" id="FOEC01000001">
    <property type="protein sequence ID" value="SEO46378.1"/>
    <property type="molecule type" value="Genomic_DNA"/>
</dbReference>
<dbReference type="Pfam" id="PF01656">
    <property type="entry name" value="CbiA"/>
    <property type="match status" value="1"/>
</dbReference>
<name>A0A1H8PXB3_9ACTN</name>
<sequence length="474" mass="49650">MEPRVVFCMDEACLAHPDMMGLGGERLASQPWLKVFTDAQQARDFARAHAADCSYWIAGSDSVDAINLAAALKRDGAVTVALVSFSASGSLYSRARAAGVTGVMDGPSLARIYAQCKARFGSVVRECPGDAKPQRKPAHAAPESLGKADFAGGGGTPPPGDMPPTVKNDDFGAKTVSEKGSPKNVSAAEAFRSAFEVIPGSKAQTAHAARAGFMLGVVGAGGGMGKSTVSVLCALLSARMGYRTVLVDADLQCGDAHFLLGVEDPMRIDDAIAHAGKLDGLRTDGGAPALLAAPLRLEHAEEVEPAMVDLLQALRKRFDVVVVNTAPAWDTLHMRVVALSSAVFFVLDQRPTAIRLCRHALELCSRCGVATRSVKFLVNRCSRSSLFSSIDVSCALSGAHVLEVADGGREVGEVMGSGQAADLVGAGNPVCRSLEAALRETLPHGANAANPDITDPKRKRVRILDGLRRRAACL</sequence>
<keyword evidence="2" id="KW-0067">ATP-binding</keyword>
<evidence type="ECO:0000313" key="6">
    <source>
        <dbReference type="Proteomes" id="UP000182975"/>
    </source>
</evidence>
<dbReference type="GO" id="GO:0051782">
    <property type="term" value="P:negative regulation of cell division"/>
    <property type="evidence" value="ECO:0007669"/>
    <property type="project" value="TreeGrafter"/>
</dbReference>
<dbReference type="InterPro" id="IPR002586">
    <property type="entry name" value="CobQ/CobB/MinD/ParA_Nub-bd_dom"/>
</dbReference>
<dbReference type="PANTHER" id="PTHR43384">
    <property type="entry name" value="SEPTUM SITE-DETERMINING PROTEIN MIND HOMOLOG, CHLOROPLASTIC-RELATED"/>
    <property type="match status" value="1"/>
</dbReference>
<accession>A0A1H8PXB3</accession>
<dbReference type="AlphaFoldDB" id="A0A1H8PXB3"/>
<dbReference type="Proteomes" id="UP000182975">
    <property type="component" value="Unassembled WGS sequence"/>
</dbReference>
<organism evidence="5 6">
    <name type="scientific">Denitrobacterium detoxificans</name>
    <dbReference type="NCBI Taxonomy" id="79604"/>
    <lineage>
        <taxon>Bacteria</taxon>
        <taxon>Bacillati</taxon>
        <taxon>Actinomycetota</taxon>
        <taxon>Coriobacteriia</taxon>
        <taxon>Eggerthellales</taxon>
        <taxon>Eggerthellaceae</taxon>
        <taxon>Denitrobacterium</taxon>
    </lineage>
</organism>
<evidence type="ECO:0000313" key="5">
    <source>
        <dbReference type="EMBL" id="SEO46378.1"/>
    </source>
</evidence>
<dbReference type="GO" id="GO:0009898">
    <property type="term" value="C:cytoplasmic side of plasma membrane"/>
    <property type="evidence" value="ECO:0007669"/>
    <property type="project" value="TreeGrafter"/>
</dbReference>
<keyword evidence="1" id="KW-0547">Nucleotide-binding</keyword>
<dbReference type="RefSeq" id="WP_066660156.1">
    <property type="nucleotide sequence ID" value="NZ_FOEC01000001.1"/>
</dbReference>
<protein>
    <submittedName>
        <fullName evidence="5">Pilus assembly protein CpaE</fullName>
    </submittedName>
</protein>
<dbReference type="GO" id="GO:0005829">
    <property type="term" value="C:cytosol"/>
    <property type="evidence" value="ECO:0007669"/>
    <property type="project" value="TreeGrafter"/>
</dbReference>
<reference evidence="6" key="1">
    <citation type="submission" date="2016-10" db="EMBL/GenBank/DDBJ databases">
        <authorList>
            <person name="Varghese N."/>
        </authorList>
    </citation>
    <scope>NUCLEOTIDE SEQUENCE [LARGE SCALE GENOMIC DNA]</scope>
    <source>
        <strain evidence="6">DSM 21843</strain>
    </source>
</reference>
<evidence type="ECO:0000256" key="2">
    <source>
        <dbReference type="ARBA" id="ARBA00022840"/>
    </source>
</evidence>
<evidence type="ECO:0000259" key="4">
    <source>
        <dbReference type="Pfam" id="PF01656"/>
    </source>
</evidence>
<dbReference type="Gene3D" id="3.40.50.300">
    <property type="entry name" value="P-loop containing nucleotide triphosphate hydrolases"/>
    <property type="match status" value="1"/>
</dbReference>
<evidence type="ECO:0000256" key="3">
    <source>
        <dbReference type="SAM" id="MobiDB-lite"/>
    </source>
</evidence>
<feature type="region of interest" description="Disordered" evidence="3">
    <location>
        <begin position="128"/>
        <end position="169"/>
    </location>
</feature>
<dbReference type="GO" id="GO:0016887">
    <property type="term" value="F:ATP hydrolysis activity"/>
    <property type="evidence" value="ECO:0007669"/>
    <property type="project" value="TreeGrafter"/>
</dbReference>
<feature type="domain" description="CobQ/CobB/MinD/ParA nucleotide binding" evidence="4">
    <location>
        <begin position="217"/>
        <end position="292"/>
    </location>
</feature>
<dbReference type="InterPro" id="IPR027417">
    <property type="entry name" value="P-loop_NTPase"/>
</dbReference>
<evidence type="ECO:0000256" key="1">
    <source>
        <dbReference type="ARBA" id="ARBA00022741"/>
    </source>
</evidence>
<dbReference type="PANTHER" id="PTHR43384:SF6">
    <property type="entry name" value="SEPTUM SITE-DETERMINING PROTEIN MIND HOMOLOG, CHLOROPLASTIC"/>
    <property type="match status" value="1"/>
</dbReference>
<dbReference type="SUPFAM" id="SSF52540">
    <property type="entry name" value="P-loop containing nucleoside triphosphate hydrolases"/>
    <property type="match status" value="1"/>
</dbReference>
<dbReference type="InterPro" id="IPR050625">
    <property type="entry name" value="ParA/MinD_ATPase"/>
</dbReference>
<gene>
    <name evidence="5" type="ORF">SAMN02910314_00345</name>
</gene>
<dbReference type="GO" id="GO:0005524">
    <property type="term" value="F:ATP binding"/>
    <property type="evidence" value="ECO:0007669"/>
    <property type="project" value="UniProtKB-KW"/>
</dbReference>